<dbReference type="Gene3D" id="3.90.25.10">
    <property type="entry name" value="UDP-galactose 4-epimerase, domain 1"/>
    <property type="match status" value="1"/>
</dbReference>
<keyword evidence="2" id="KW-1185">Reference proteome</keyword>
<dbReference type="EMBL" id="PKPP01007432">
    <property type="protein sequence ID" value="PWA53408.1"/>
    <property type="molecule type" value="Genomic_DNA"/>
</dbReference>
<proteinExistence type="predicted"/>
<dbReference type="PANTHER" id="PTHR43349">
    <property type="entry name" value="PINORESINOL REDUCTASE-RELATED"/>
    <property type="match status" value="1"/>
</dbReference>
<organism evidence="1 2">
    <name type="scientific">Artemisia annua</name>
    <name type="common">Sweet wormwood</name>
    <dbReference type="NCBI Taxonomy" id="35608"/>
    <lineage>
        <taxon>Eukaryota</taxon>
        <taxon>Viridiplantae</taxon>
        <taxon>Streptophyta</taxon>
        <taxon>Embryophyta</taxon>
        <taxon>Tracheophyta</taxon>
        <taxon>Spermatophyta</taxon>
        <taxon>Magnoliopsida</taxon>
        <taxon>eudicotyledons</taxon>
        <taxon>Gunneridae</taxon>
        <taxon>Pentapetalae</taxon>
        <taxon>asterids</taxon>
        <taxon>campanulids</taxon>
        <taxon>Asterales</taxon>
        <taxon>Asteraceae</taxon>
        <taxon>Asteroideae</taxon>
        <taxon>Anthemideae</taxon>
        <taxon>Artemisiinae</taxon>
        <taxon>Artemisia</taxon>
    </lineage>
</organism>
<gene>
    <name evidence="1" type="ORF">CTI12_AA444350</name>
</gene>
<evidence type="ECO:0000313" key="2">
    <source>
        <dbReference type="Proteomes" id="UP000245207"/>
    </source>
</evidence>
<dbReference type="OrthoDB" id="419598at2759"/>
<protein>
    <submittedName>
        <fullName evidence="1">Uncharacterized protein</fullName>
    </submittedName>
</protein>
<dbReference type="Proteomes" id="UP000245207">
    <property type="component" value="Unassembled WGS sequence"/>
</dbReference>
<dbReference type="GO" id="GO:0016491">
    <property type="term" value="F:oxidoreductase activity"/>
    <property type="evidence" value="ECO:0007669"/>
    <property type="project" value="UniProtKB-ARBA"/>
</dbReference>
<evidence type="ECO:0000313" key="1">
    <source>
        <dbReference type="EMBL" id="PWA53408.1"/>
    </source>
</evidence>
<comment type="caution">
    <text evidence="1">The sequence shown here is derived from an EMBL/GenBank/DDBJ whole genome shotgun (WGS) entry which is preliminary data.</text>
</comment>
<reference evidence="1 2" key="1">
    <citation type="journal article" date="2018" name="Mol. Plant">
        <title>The genome of Artemisia annua provides insight into the evolution of Asteraceae family and artemisinin biosynthesis.</title>
        <authorList>
            <person name="Shen Q."/>
            <person name="Zhang L."/>
            <person name="Liao Z."/>
            <person name="Wang S."/>
            <person name="Yan T."/>
            <person name="Shi P."/>
            <person name="Liu M."/>
            <person name="Fu X."/>
            <person name="Pan Q."/>
            <person name="Wang Y."/>
            <person name="Lv Z."/>
            <person name="Lu X."/>
            <person name="Zhang F."/>
            <person name="Jiang W."/>
            <person name="Ma Y."/>
            <person name="Chen M."/>
            <person name="Hao X."/>
            <person name="Li L."/>
            <person name="Tang Y."/>
            <person name="Lv G."/>
            <person name="Zhou Y."/>
            <person name="Sun X."/>
            <person name="Brodelius P.E."/>
            <person name="Rose J.K.C."/>
            <person name="Tang K."/>
        </authorList>
    </citation>
    <scope>NUCLEOTIDE SEQUENCE [LARGE SCALE GENOMIC DNA]</scope>
    <source>
        <strain evidence="2">cv. Huhao1</strain>
        <tissue evidence="1">Leaf</tissue>
    </source>
</reference>
<accession>A0A2U1LWN9</accession>
<dbReference type="InterPro" id="IPR050608">
    <property type="entry name" value="NmrA-type/Isoflavone_red_sf"/>
</dbReference>
<dbReference type="AlphaFoldDB" id="A0A2U1LWN9"/>
<dbReference type="GO" id="GO:0044550">
    <property type="term" value="P:secondary metabolite biosynthetic process"/>
    <property type="evidence" value="ECO:0007669"/>
    <property type="project" value="UniProtKB-ARBA"/>
</dbReference>
<name>A0A2U1LWN9_ARTAN</name>
<dbReference type="Gene3D" id="3.40.50.720">
    <property type="entry name" value="NAD(P)-binding Rossmann-like Domain"/>
    <property type="match status" value="1"/>
</dbReference>
<sequence>MESDIDYGNEMFKDKMVIRKAIEDAKIPYTYISANDLGAYFVGNLAQFGSLVPLKDQVSIYGDGNCKDRDDGIRAVLAIMYHIFYEGLHDALRYWRRGEEASKLYPEVQYTRMDEYLERDL</sequence>
<dbReference type="STRING" id="35608.A0A2U1LWN9"/>
<dbReference type="PANTHER" id="PTHR43349:SF4">
    <property type="entry name" value="PINORESINOL REDUCTASE 1-RELATED"/>
    <property type="match status" value="1"/>
</dbReference>